<name>A0ABQ4SL69_9HYPH</name>
<gene>
    <name evidence="1" type="ORF">GMJLKIPL_4997</name>
</gene>
<sequence>MDLPASVLEKIQSNDLRAAVAREAEAPRTVIVELDLPMPELRTVAPGNRHGTGRARFSFAPAETGPEIGARIADSSRHIAEIIGRPPETFLESSASFVVEATGSQIGQIAEMPAVSAIWPNTQRRR</sequence>
<dbReference type="Proteomes" id="UP001055153">
    <property type="component" value="Unassembled WGS sequence"/>
</dbReference>
<reference evidence="1" key="2">
    <citation type="submission" date="2021-08" db="EMBL/GenBank/DDBJ databases">
        <authorList>
            <person name="Tani A."/>
            <person name="Ola A."/>
            <person name="Ogura Y."/>
            <person name="Katsura K."/>
            <person name="Hayashi T."/>
        </authorList>
    </citation>
    <scope>NUCLEOTIDE SEQUENCE</scope>
    <source>
        <strain evidence="1">DSM 17168</strain>
    </source>
</reference>
<accession>A0ABQ4SL69</accession>
<dbReference type="EMBL" id="BPQQ01000067">
    <property type="protein sequence ID" value="GJE03046.1"/>
    <property type="molecule type" value="Genomic_DNA"/>
</dbReference>
<comment type="caution">
    <text evidence="1">The sequence shown here is derived from an EMBL/GenBank/DDBJ whole genome shotgun (WGS) entry which is preliminary data.</text>
</comment>
<evidence type="ECO:0000313" key="1">
    <source>
        <dbReference type="EMBL" id="GJE03046.1"/>
    </source>
</evidence>
<evidence type="ECO:0000313" key="2">
    <source>
        <dbReference type="Proteomes" id="UP001055153"/>
    </source>
</evidence>
<protein>
    <submittedName>
        <fullName evidence="1">Uncharacterized protein</fullName>
    </submittedName>
</protein>
<proteinExistence type="predicted"/>
<organism evidence="1 2">
    <name type="scientific">Methylobacterium isbiliense</name>
    <dbReference type="NCBI Taxonomy" id="315478"/>
    <lineage>
        <taxon>Bacteria</taxon>
        <taxon>Pseudomonadati</taxon>
        <taxon>Pseudomonadota</taxon>
        <taxon>Alphaproteobacteria</taxon>
        <taxon>Hyphomicrobiales</taxon>
        <taxon>Methylobacteriaceae</taxon>
        <taxon>Methylobacterium</taxon>
    </lineage>
</organism>
<keyword evidence="2" id="KW-1185">Reference proteome</keyword>
<reference evidence="1" key="1">
    <citation type="journal article" date="2021" name="Front. Microbiol.">
        <title>Comprehensive Comparative Genomics and Phenotyping of Methylobacterium Species.</title>
        <authorList>
            <person name="Alessa O."/>
            <person name="Ogura Y."/>
            <person name="Fujitani Y."/>
            <person name="Takami H."/>
            <person name="Hayashi T."/>
            <person name="Sahin N."/>
            <person name="Tani A."/>
        </authorList>
    </citation>
    <scope>NUCLEOTIDE SEQUENCE</scope>
    <source>
        <strain evidence="1">DSM 17168</strain>
    </source>
</reference>
<dbReference type="RefSeq" id="WP_378911537.1">
    <property type="nucleotide sequence ID" value="NZ_JBHLVT010000031.1"/>
</dbReference>